<protein>
    <submittedName>
        <fullName evidence="2">VOC family protein</fullName>
    </submittedName>
</protein>
<name>A0A4R5PKA6_9HYPH</name>
<accession>A0A4R5PKA6</accession>
<evidence type="ECO:0000313" key="3">
    <source>
        <dbReference type="Proteomes" id="UP000295131"/>
    </source>
</evidence>
<dbReference type="AlphaFoldDB" id="A0A4R5PKA6"/>
<reference evidence="2 3" key="1">
    <citation type="journal article" date="2013" name="Int. J. Syst. Evol. Microbiol.">
        <title>Hoeflea suaedae sp. nov., an endophytic bacterium isolated from the root of the halophyte Suaeda maritima.</title>
        <authorList>
            <person name="Chung E.J."/>
            <person name="Park J.A."/>
            <person name="Pramanik P."/>
            <person name="Bibi F."/>
            <person name="Jeon C.O."/>
            <person name="Chung Y.R."/>
        </authorList>
    </citation>
    <scope>NUCLEOTIDE SEQUENCE [LARGE SCALE GENOMIC DNA]</scope>
    <source>
        <strain evidence="2 3">YC6898</strain>
    </source>
</reference>
<comment type="caution">
    <text evidence="2">The sequence shown here is derived from an EMBL/GenBank/DDBJ whole genome shotgun (WGS) entry which is preliminary data.</text>
</comment>
<dbReference type="Gene3D" id="3.10.180.10">
    <property type="entry name" value="2,3-Dihydroxybiphenyl 1,2-Dioxygenase, domain 1"/>
    <property type="match status" value="1"/>
</dbReference>
<dbReference type="SUPFAM" id="SSF54593">
    <property type="entry name" value="Glyoxalase/Bleomycin resistance protein/Dihydroxybiphenyl dioxygenase"/>
    <property type="match status" value="1"/>
</dbReference>
<dbReference type="InterPro" id="IPR050383">
    <property type="entry name" value="GlyoxalaseI/FosfomycinResist"/>
</dbReference>
<dbReference type="InterPro" id="IPR004360">
    <property type="entry name" value="Glyas_Fos-R_dOase_dom"/>
</dbReference>
<sequence>MPAAASSGRDLTGKDETKGPAIERGFSVLGLGEIAIRCSDLAAMTAFYRDVIGLEMLADRGGLIFFRLPNGVAGHTAILALFDEGRNPERPAPDGQRSTLHHLALTVTPEGQQAACRWFDAQGVEWRAEEFAWIGWRGIFVTDPEGNRVELVAAGGDGGNA</sequence>
<proteinExistence type="predicted"/>
<dbReference type="PANTHER" id="PTHR21366">
    <property type="entry name" value="GLYOXALASE FAMILY PROTEIN"/>
    <property type="match status" value="1"/>
</dbReference>
<dbReference type="OrthoDB" id="9812656at2"/>
<organism evidence="2 3">
    <name type="scientific">Pseudohoeflea suaedae</name>
    <dbReference type="NCBI Taxonomy" id="877384"/>
    <lineage>
        <taxon>Bacteria</taxon>
        <taxon>Pseudomonadati</taxon>
        <taxon>Pseudomonadota</taxon>
        <taxon>Alphaproteobacteria</taxon>
        <taxon>Hyphomicrobiales</taxon>
        <taxon>Rhizobiaceae</taxon>
        <taxon>Pseudohoeflea</taxon>
    </lineage>
</organism>
<dbReference type="InterPro" id="IPR037523">
    <property type="entry name" value="VOC_core"/>
</dbReference>
<gene>
    <name evidence="2" type="ORF">E2A64_12095</name>
</gene>
<evidence type="ECO:0000259" key="1">
    <source>
        <dbReference type="PROSITE" id="PS51819"/>
    </source>
</evidence>
<dbReference type="Pfam" id="PF00903">
    <property type="entry name" value="Glyoxalase"/>
    <property type="match status" value="1"/>
</dbReference>
<dbReference type="InterPro" id="IPR029068">
    <property type="entry name" value="Glyas_Bleomycin-R_OHBP_Dase"/>
</dbReference>
<keyword evidence="3" id="KW-1185">Reference proteome</keyword>
<dbReference type="PANTHER" id="PTHR21366:SF14">
    <property type="entry name" value="GLYOXALASE DOMAIN-CONTAINING PROTEIN 5"/>
    <property type="match status" value="1"/>
</dbReference>
<feature type="domain" description="VOC" evidence="1">
    <location>
        <begin position="30"/>
        <end position="154"/>
    </location>
</feature>
<dbReference type="PROSITE" id="PS51819">
    <property type="entry name" value="VOC"/>
    <property type="match status" value="1"/>
</dbReference>
<dbReference type="Proteomes" id="UP000295131">
    <property type="component" value="Unassembled WGS sequence"/>
</dbReference>
<dbReference type="CDD" id="cd06587">
    <property type="entry name" value="VOC"/>
    <property type="match status" value="1"/>
</dbReference>
<dbReference type="EMBL" id="SMSI01000002">
    <property type="protein sequence ID" value="TDH36035.1"/>
    <property type="molecule type" value="Genomic_DNA"/>
</dbReference>
<evidence type="ECO:0000313" key="2">
    <source>
        <dbReference type="EMBL" id="TDH36035.1"/>
    </source>
</evidence>